<organism evidence="1 2">
    <name type="scientific">Hoeflea poritis</name>
    <dbReference type="NCBI Taxonomy" id="2993659"/>
    <lineage>
        <taxon>Bacteria</taxon>
        <taxon>Pseudomonadati</taxon>
        <taxon>Pseudomonadota</taxon>
        <taxon>Alphaproteobacteria</taxon>
        <taxon>Hyphomicrobiales</taxon>
        <taxon>Rhizobiaceae</taxon>
        <taxon>Hoeflea</taxon>
    </lineage>
</organism>
<dbReference type="RefSeq" id="WP_271091603.1">
    <property type="nucleotide sequence ID" value="NZ_JAPJZH010000015.1"/>
</dbReference>
<dbReference type="EMBL" id="JAPJZH010000015">
    <property type="protein sequence ID" value="MDA4847765.1"/>
    <property type="molecule type" value="Genomic_DNA"/>
</dbReference>
<evidence type="ECO:0000313" key="2">
    <source>
        <dbReference type="Proteomes" id="UP001148313"/>
    </source>
</evidence>
<name>A0ABT4VST7_9HYPH</name>
<gene>
    <name evidence="1" type="ORF">OOZ53_20565</name>
</gene>
<dbReference type="InterPro" id="IPR016024">
    <property type="entry name" value="ARM-type_fold"/>
</dbReference>
<dbReference type="SUPFAM" id="SSF48371">
    <property type="entry name" value="ARM repeat"/>
    <property type="match status" value="1"/>
</dbReference>
<keyword evidence="2" id="KW-1185">Reference proteome</keyword>
<dbReference type="InterPro" id="IPR011989">
    <property type="entry name" value="ARM-like"/>
</dbReference>
<reference evidence="1" key="1">
    <citation type="submission" date="2022-11" db="EMBL/GenBank/DDBJ databases">
        <title>Hoeflea poritis sp. nov., isolated from scleractinian coral Porites lutea.</title>
        <authorList>
            <person name="Zhang G."/>
            <person name="Wei Q."/>
            <person name="Cai L."/>
        </authorList>
    </citation>
    <scope>NUCLEOTIDE SEQUENCE</scope>
    <source>
        <strain evidence="1">E7-10</strain>
    </source>
</reference>
<evidence type="ECO:0008006" key="3">
    <source>
        <dbReference type="Google" id="ProtNLM"/>
    </source>
</evidence>
<protein>
    <recommendedName>
        <fullName evidence="3">HEAT repeat domain-containing protein</fullName>
    </recommendedName>
</protein>
<evidence type="ECO:0000313" key="1">
    <source>
        <dbReference type="EMBL" id="MDA4847765.1"/>
    </source>
</evidence>
<dbReference type="Proteomes" id="UP001148313">
    <property type="component" value="Unassembled WGS sequence"/>
</dbReference>
<dbReference type="Gene3D" id="1.25.10.10">
    <property type="entry name" value="Leucine-rich Repeat Variant"/>
    <property type="match status" value="1"/>
</dbReference>
<sequence>MTAQILRDRLKEGDRRVAGAAGAVADLVKGDPELLGALIGLLDDEDAAVVAHTSHALMQIAQDRSSLFDPFADALLDRLEQLRQWEIGEQLPKILVCLPLTDQQADKLCEILSANIQNRSNIVAACSLQGIVDLARDGRIESARARGVLDEALRSDRKALSARARRLQKQLPS</sequence>
<accession>A0ABT4VST7</accession>
<comment type="caution">
    <text evidence="1">The sequence shown here is derived from an EMBL/GenBank/DDBJ whole genome shotgun (WGS) entry which is preliminary data.</text>
</comment>
<proteinExistence type="predicted"/>